<evidence type="ECO:0000313" key="3">
    <source>
        <dbReference type="Proteomes" id="UP000236738"/>
    </source>
</evidence>
<dbReference type="InterPro" id="IPR025347">
    <property type="entry name" value="DUF4251"/>
</dbReference>
<dbReference type="EMBL" id="FNUS01000001">
    <property type="protein sequence ID" value="SEF76290.1"/>
    <property type="molecule type" value="Genomic_DNA"/>
</dbReference>
<dbReference type="Gene3D" id="2.40.128.410">
    <property type="match status" value="1"/>
</dbReference>
<dbReference type="Pfam" id="PF14059">
    <property type="entry name" value="DUF4251"/>
    <property type="match status" value="1"/>
</dbReference>
<accession>A0A1H5UMQ8</accession>
<dbReference type="AlphaFoldDB" id="A0A1H5UMQ8"/>
<evidence type="ECO:0000256" key="1">
    <source>
        <dbReference type="SAM" id="SignalP"/>
    </source>
</evidence>
<proteinExistence type="predicted"/>
<organism evidence="2 3">
    <name type="scientific">Halpernia humi</name>
    <dbReference type="NCBI Taxonomy" id="493375"/>
    <lineage>
        <taxon>Bacteria</taxon>
        <taxon>Pseudomonadati</taxon>
        <taxon>Bacteroidota</taxon>
        <taxon>Flavobacteriia</taxon>
        <taxon>Flavobacteriales</taxon>
        <taxon>Weeksellaceae</taxon>
        <taxon>Chryseobacterium group</taxon>
        <taxon>Halpernia</taxon>
    </lineage>
</organism>
<evidence type="ECO:0000313" key="2">
    <source>
        <dbReference type="EMBL" id="SEF76290.1"/>
    </source>
</evidence>
<evidence type="ECO:0008006" key="4">
    <source>
        <dbReference type="Google" id="ProtNLM"/>
    </source>
</evidence>
<name>A0A1H5UMQ8_9FLAO</name>
<dbReference type="PROSITE" id="PS51257">
    <property type="entry name" value="PROKAR_LIPOPROTEIN"/>
    <property type="match status" value="1"/>
</dbReference>
<keyword evidence="1" id="KW-0732">Signal</keyword>
<dbReference type="Proteomes" id="UP000236738">
    <property type="component" value="Unassembled WGS sequence"/>
</dbReference>
<feature type="signal peptide" evidence="1">
    <location>
        <begin position="1"/>
        <end position="25"/>
    </location>
</feature>
<protein>
    <recommendedName>
        <fullName evidence="4">DUF4251 domain-containing protein</fullName>
    </recommendedName>
</protein>
<feature type="chain" id="PRO_5009286325" description="DUF4251 domain-containing protein" evidence="1">
    <location>
        <begin position="26"/>
        <end position="176"/>
    </location>
</feature>
<gene>
    <name evidence="2" type="ORF">SAMN05421847_0848</name>
</gene>
<dbReference type="RefSeq" id="WP_159969822.1">
    <property type="nucleotide sequence ID" value="NZ_FNUS01000001.1"/>
</dbReference>
<keyword evidence="3" id="KW-1185">Reference proteome</keyword>
<dbReference type="OrthoDB" id="1097715at2"/>
<sequence>MKNYFYISLLLLAFSLSSCSKRIYATPEAISQITNSGNFTFTAERANPTNMDVVNVLSSLPNGNSQNILNLDQGYVLTIKDKKLTVDLPYFGRLFTPSMDPSKNSFNFNTEDFTIKKSQNKKGNWQYQIVANNQTHTVTFNLEIFGNGKAYLSASSPDRQPISYDGYVKNPVTEKK</sequence>
<reference evidence="3" key="1">
    <citation type="submission" date="2016-10" db="EMBL/GenBank/DDBJ databases">
        <authorList>
            <person name="Varghese N."/>
            <person name="Submissions S."/>
        </authorList>
    </citation>
    <scope>NUCLEOTIDE SEQUENCE [LARGE SCALE GENOMIC DNA]</scope>
    <source>
        <strain evidence="3">DSM 21580</strain>
    </source>
</reference>